<dbReference type="InterPro" id="IPR011042">
    <property type="entry name" value="6-blade_b-propeller_TolB-like"/>
</dbReference>
<keyword evidence="1" id="KW-0378">Hydrolase</keyword>
<protein>
    <submittedName>
        <fullName evidence="3">Gluconolactonase</fullName>
    </submittedName>
</protein>
<evidence type="ECO:0000313" key="3">
    <source>
        <dbReference type="EMBL" id="EQD36559.1"/>
    </source>
</evidence>
<dbReference type="InterPro" id="IPR005511">
    <property type="entry name" value="SMP-30"/>
</dbReference>
<dbReference type="PRINTS" id="PR01790">
    <property type="entry name" value="SMP30FAMILY"/>
</dbReference>
<dbReference type="EMBL" id="AUZY01010959">
    <property type="protein sequence ID" value="EQD36559.1"/>
    <property type="molecule type" value="Genomic_DNA"/>
</dbReference>
<reference evidence="3" key="1">
    <citation type="submission" date="2013-08" db="EMBL/GenBank/DDBJ databases">
        <authorList>
            <person name="Mendez C."/>
            <person name="Richter M."/>
            <person name="Ferrer M."/>
            <person name="Sanchez J."/>
        </authorList>
    </citation>
    <scope>NUCLEOTIDE SEQUENCE</scope>
</reference>
<evidence type="ECO:0000259" key="2">
    <source>
        <dbReference type="Pfam" id="PF08450"/>
    </source>
</evidence>
<feature type="domain" description="SMP-30/Gluconolactonase/LRE-like region" evidence="2">
    <location>
        <begin position="9"/>
        <end position="175"/>
    </location>
</feature>
<comment type="caution">
    <text evidence="3">The sequence shown here is derived from an EMBL/GenBank/DDBJ whole genome shotgun (WGS) entry which is preliminary data.</text>
</comment>
<dbReference type="PANTHER" id="PTHR47572:SF4">
    <property type="entry name" value="LACTONASE DRP35"/>
    <property type="match status" value="1"/>
</dbReference>
<dbReference type="PANTHER" id="PTHR47572">
    <property type="entry name" value="LIPOPROTEIN-RELATED"/>
    <property type="match status" value="1"/>
</dbReference>
<accession>T1A6P3</accession>
<dbReference type="Pfam" id="PF08450">
    <property type="entry name" value="SGL"/>
    <property type="match status" value="1"/>
</dbReference>
<dbReference type="InterPro" id="IPR051262">
    <property type="entry name" value="SMP-30/CGR1_Lactonase"/>
</dbReference>
<gene>
    <name evidence="3" type="ORF">B1B_16468</name>
</gene>
<evidence type="ECO:0000256" key="1">
    <source>
        <dbReference type="ARBA" id="ARBA00022801"/>
    </source>
</evidence>
<dbReference type="AlphaFoldDB" id="T1A6P3"/>
<proteinExistence type="predicted"/>
<feature type="non-terminal residue" evidence="3">
    <location>
        <position position="1"/>
    </location>
</feature>
<name>T1A6P3_9ZZZZ</name>
<organism evidence="3">
    <name type="scientific">mine drainage metagenome</name>
    <dbReference type="NCBI Taxonomy" id="410659"/>
    <lineage>
        <taxon>unclassified sequences</taxon>
        <taxon>metagenomes</taxon>
        <taxon>ecological metagenomes</taxon>
    </lineage>
</organism>
<dbReference type="InterPro" id="IPR013658">
    <property type="entry name" value="SGL"/>
</dbReference>
<dbReference type="SUPFAM" id="SSF63829">
    <property type="entry name" value="Calcium-dependent phosphotriesterase"/>
    <property type="match status" value="1"/>
</dbReference>
<reference evidence="3" key="2">
    <citation type="journal article" date="2014" name="ISME J.">
        <title>Microbial stratification in low pH oxic and suboxic macroscopic growths along an acid mine drainage.</title>
        <authorList>
            <person name="Mendez-Garcia C."/>
            <person name="Mesa V."/>
            <person name="Sprenger R.R."/>
            <person name="Richter M."/>
            <person name="Diez M.S."/>
            <person name="Solano J."/>
            <person name="Bargiela R."/>
            <person name="Golyshina O.V."/>
            <person name="Manteca A."/>
            <person name="Ramos J.L."/>
            <person name="Gallego J.R."/>
            <person name="Llorente I."/>
            <person name="Martins Dos Santos V.A."/>
            <person name="Jensen O.N."/>
            <person name="Pelaez A.I."/>
            <person name="Sanchez J."/>
            <person name="Ferrer M."/>
        </authorList>
    </citation>
    <scope>NUCLEOTIDE SEQUENCE</scope>
</reference>
<sequence>LRPYCGFWANDLVVSHEGYAYVGNFGFDLDQRLAELGPAGLIDPPPPTANLVVVDPRGRVAQVVSGPAFPNGAVITPDGSTLVIAETMAARLSAFTIAADGTLHDRREWAALPRVAPDGICLDEEGQIWVANARAAECLRVREGGEISARVATTHTAYACALGGPERRTLYVMSAPSSNRFTIGSSTRATIESCRVDVPGAGLP</sequence>
<dbReference type="GO" id="GO:0016787">
    <property type="term" value="F:hydrolase activity"/>
    <property type="evidence" value="ECO:0007669"/>
    <property type="project" value="UniProtKB-KW"/>
</dbReference>
<dbReference type="Gene3D" id="2.120.10.30">
    <property type="entry name" value="TolB, C-terminal domain"/>
    <property type="match status" value="1"/>
</dbReference>